<dbReference type="PRINTS" id="PR01020">
    <property type="entry name" value="LPSBIOSNTHSS"/>
</dbReference>
<evidence type="ECO:0000256" key="1">
    <source>
        <dbReference type="ARBA" id="ARBA00022490"/>
    </source>
</evidence>
<keyword evidence="7 9" id="KW-0173">Coenzyme A biosynthesis</keyword>
<dbReference type="NCBIfam" id="TIGR00125">
    <property type="entry name" value="cyt_tran_rel"/>
    <property type="match status" value="1"/>
</dbReference>
<dbReference type="PANTHER" id="PTHR21342">
    <property type="entry name" value="PHOSPHOPANTETHEINE ADENYLYLTRANSFERASE"/>
    <property type="match status" value="1"/>
</dbReference>
<feature type="binding site" evidence="9">
    <location>
        <position position="91"/>
    </location>
    <ligand>
        <name>substrate</name>
    </ligand>
</feature>
<feature type="binding site" evidence="9">
    <location>
        <begin position="127"/>
        <end position="133"/>
    </location>
    <ligand>
        <name>ATP</name>
        <dbReference type="ChEBI" id="CHEBI:30616"/>
    </ligand>
</feature>
<evidence type="ECO:0000256" key="5">
    <source>
        <dbReference type="ARBA" id="ARBA00022840"/>
    </source>
</evidence>
<dbReference type="Gene3D" id="3.40.50.620">
    <property type="entry name" value="HUPs"/>
    <property type="match status" value="1"/>
</dbReference>
<feature type="binding site" evidence="9">
    <location>
        <position position="77"/>
    </location>
    <ligand>
        <name>substrate</name>
    </ligand>
</feature>
<dbReference type="NCBIfam" id="TIGR01510">
    <property type="entry name" value="coaD_prev_kdtB"/>
    <property type="match status" value="1"/>
</dbReference>
<comment type="similarity">
    <text evidence="9">Belongs to the bacterial CoaD family.</text>
</comment>
<dbReference type="PANTHER" id="PTHR21342:SF1">
    <property type="entry name" value="PHOSPHOPANTETHEINE ADENYLYLTRANSFERASE"/>
    <property type="match status" value="1"/>
</dbReference>
<evidence type="ECO:0000259" key="10">
    <source>
        <dbReference type="Pfam" id="PF01467"/>
    </source>
</evidence>
<evidence type="ECO:0000256" key="8">
    <source>
        <dbReference type="ARBA" id="ARBA00029346"/>
    </source>
</evidence>
<dbReference type="InterPro" id="IPR004821">
    <property type="entry name" value="Cyt_trans-like"/>
</dbReference>
<evidence type="ECO:0000256" key="9">
    <source>
        <dbReference type="HAMAP-Rule" id="MF_00151"/>
    </source>
</evidence>
<feature type="binding site" evidence="9">
    <location>
        <position position="10"/>
    </location>
    <ligand>
        <name>substrate</name>
    </ligand>
</feature>
<keyword evidence="3 9" id="KW-0548">Nucleotidyltransferase</keyword>
<dbReference type="SUPFAM" id="SSF52374">
    <property type="entry name" value="Nucleotidylyl transferase"/>
    <property type="match status" value="1"/>
</dbReference>
<dbReference type="GO" id="GO:0005737">
    <property type="term" value="C:cytoplasm"/>
    <property type="evidence" value="ECO:0007669"/>
    <property type="project" value="UniProtKB-SubCell"/>
</dbReference>
<feature type="binding site" evidence="9">
    <location>
        <begin position="10"/>
        <end position="11"/>
    </location>
    <ligand>
        <name>ATP</name>
        <dbReference type="ChEBI" id="CHEBI:30616"/>
    </ligand>
</feature>
<dbReference type="InterPro" id="IPR014729">
    <property type="entry name" value="Rossmann-like_a/b/a_fold"/>
</dbReference>
<dbReference type="UniPathway" id="UPA00241">
    <property type="reaction ID" value="UER00355"/>
</dbReference>
<evidence type="ECO:0000313" key="11">
    <source>
        <dbReference type="EMBL" id="AWB10852.1"/>
    </source>
</evidence>
<keyword evidence="12" id="KW-1185">Reference proteome</keyword>
<dbReference type="CDD" id="cd02163">
    <property type="entry name" value="PPAT"/>
    <property type="match status" value="1"/>
</dbReference>
<evidence type="ECO:0000256" key="4">
    <source>
        <dbReference type="ARBA" id="ARBA00022741"/>
    </source>
</evidence>
<organism evidence="11 12">
    <name type="scientific">Thermodesulfobium acidiphilum</name>
    <dbReference type="NCBI Taxonomy" id="1794699"/>
    <lineage>
        <taxon>Bacteria</taxon>
        <taxon>Pseudomonadati</taxon>
        <taxon>Thermodesulfobiota</taxon>
        <taxon>Thermodesulfobiia</taxon>
        <taxon>Thermodesulfobiales</taxon>
        <taxon>Thermodesulfobiaceae</taxon>
        <taxon>Thermodesulfobium</taxon>
    </lineage>
</organism>
<dbReference type="GO" id="GO:0015937">
    <property type="term" value="P:coenzyme A biosynthetic process"/>
    <property type="evidence" value="ECO:0007669"/>
    <property type="project" value="UniProtKB-UniRule"/>
</dbReference>
<dbReference type="EC" id="2.7.7.3" evidence="9"/>
<keyword evidence="5 9" id="KW-0067">ATP-binding</keyword>
<accession>A0A2R4W2G6</accession>
<evidence type="ECO:0000256" key="2">
    <source>
        <dbReference type="ARBA" id="ARBA00022679"/>
    </source>
</evidence>
<evidence type="ECO:0000313" key="12">
    <source>
        <dbReference type="Proteomes" id="UP000244792"/>
    </source>
</evidence>
<dbReference type="InterPro" id="IPR001980">
    <property type="entry name" value="PPAT"/>
</dbReference>
<sequence length="168" mass="19295">MIKKALYPGSFDPITLGHLDIARRASHLFDEIIIAVAYNEKKKALFNIEERVNLIKESLKERNMPNNVYVTSYTCLTIEFAKSLNVSSIIRGLRVISDFEFEFQMALTNRRMDPRIETVFLMTHEDYSYISSTIIKEIASLNGNVTPWVTDVVKNALNEKLFGKEGKK</sequence>
<proteinExistence type="inferred from homology"/>
<comment type="pathway">
    <text evidence="9">Cofactor biosynthesis; coenzyme A biosynthesis; CoA from (R)-pantothenate: step 4/5.</text>
</comment>
<comment type="cofactor">
    <cofactor evidence="9">
        <name>Mg(2+)</name>
        <dbReference type="ChEBI" id="CHEBI:18420"/>
    </cofactor>
</comment>
<feature type="binding site" evidence="9">
    <location>
        <position position="102"/>
    </location>
    <ligand>
        <name>ATP</name>
        <dbReference type="ChEBI" id="CHEBI:30616"/>
    </ligand>
</feature>
<dbReference type="RefSeq" id="WP_108309642.1">
    <property type="nucleotide sequence ID" value="NZ_CP020921.1"/>
</dbReference>
<feature type="binding site" evidence="9">
    <location>
        <position position="42"/>
    </location>
    <ligand>
        <name>substrate</name>
    </ligand>
</feature>
<feature type="domain" description="Cytidyltransferase-like" evidence="10">
    <location>
        <begin position="6"/>
        <end position="137"/>
    </location>
</feature>
<name>A0A2R4W2G6_THEAF</name>
<comment type="function">
    <text evidence="9">Reversibly transfers an adenylyl group from ATP to 4'-phosphopantetheine, yielding dephospho-CoA (dPCoA) and pyrophosphate.</text>
</comment>
<dbReference type="EMBL" id="CP020921">
    <property type="protein sequence ID" value="AWB10852.1"/>
    <property type="molecule type" value="Genomic_DNA"/>
</dbReference>
<dbReference type="Pfam" id="PF01467">
    <property type="entry name" value="CTP_transf_like"/>
    <property type="match status" value="1"/>
</dbReference>
<keyword evidence="4 9" id="KW-0547">Nucleotide-binding</keyword>
<feature type="site" description="Transition state stabilizer" evidence="9">
    <location>
        <position position="18"/>
    </location>
</feature>
<comment type="subcellular location">
    <subcellularLocation>
        <location evidence="9">Cytoplasm</location>
    </subcellularLocation>
</comment>
<comment type="subunit">
    <text evidence="9">Homohexamer.</text>
</comment>
<keyword evidence="6 9" id="KW-0460">Magnesium</keyword>
<protein>
    <recommendedName>
        <fullName evidence="9">Phosphopantetheine adenylyltransferase</fullName>
        <ecNumber evidence="9">2.7.7.3</ecNumber>
    </recommendedName>
    <alternativeName>
        <fullName evidence="9">Dephospho-CoA pyrophosphorylase</fullName>
    </alternativeName>
    <alternativeName>
        <fullName evidence="9">Pantetheine-phosphate adenylyltransferase</fullName>
        <shortName evidence="9">PPAT</shortName>
    </alternativeName>
</protein>
<gene>
    <name evidence="9" type="primary">coaD</name>
    <name evidence="11" type="ORF">TDSAC_1513</name>
</gene>
<reference evidence="11 12" key="1">
    <citation type="submission" date="2017-04" db="EMBL/GenBank/DDBJ databases">
        <title>Genomic insights into metabolism of Thermodesulfobium acidiphilum.</title>
        <authorList>
            <person name="Toshchakov S.V."/>
            <person name="Frolov E.N."/>
            <person name="Kublanov I.V."/>
            <person name="Samarov N.I."/>
            <person name="Novikov A."/>
            <person name="Lebedinsky A.V."/>
            <person name="Bonch-Osmolovskaya E.A."/>
            <person name="Chernyh N.A."/>
        </authorList>
    </citation>
    <scope>NUCLEOTIDE SEQUENCE [LARGE SCALE GENOMIC DNA]</scope>
    <source>
        <strain evidence="11 12">3127-1</strain>
    </source>
</reference>
<dbReference type="GO" id="GO:0004595">
    <property type="term" value="F:pantetheine-phosphate adenylyltransferase activity"/>
    <property type="evidence" value="ECO:0007669"/>
    <property type="project" value="UniProtKB-UniRule"/>
</dbReference>
<comment type="catalytic activity">
    <reaction evidence="8 9">
        <text>(R)-4'-phosphopantetheine + ATP + H(+) = 3'-dephospho-CoA + diphosphate</text>
        <dbReference type="Rhea" id="RHEA:19801"/>
        <dbReference type="ChEBI" id="CHEBI:15378"/>
        <dbReference type="ChEBI" id="CHEBI:30616"/>
        <dbReference type="ChEBI" id="CHEBI:33019"/>
        <dbReference type="ChEBI" id="CHEBI:57328"/>
        <dbReference type="ChEBI" id="CHEBI:61723"/>
        <dbReference type="EC" id="2.7.7.3"/>
    </reaction>
</comment>
<dbReference type="HAMAP" id="MF_00151">
    <property type="entry name" value="PPAT_bact"/>
    <property type="match status" value="1"/>
</dbReference>
<evidence type="ECO:0000256" key="7">
    <source>
        <dbReference type="ARBA" id="ARBA00022993"/>
    </source>
</evidence>
<keyword evidence="1 9" id="KW-0963">Cytoplasm</keyword>
<feature type="binding site" evidence="9">
    <location>
        <begin position="92"/>
        <end position="94"/>
    </location>
    <ligand>
        <name>ATP</name>
        <dbReference type="ChEBI" id="CHEBI:30616"/>
    </ligand>
</feature>
<feature type="binding site" evidence="9">
    <location>
        <position position="18"/>
    </location>
    <ligand>
        <name>ATP</name>
        <dbReference type="ChEBI" id="CHEBI:30616"/>
    </ligand>
</feature>
<dbReference type="KEGG" id="taci:TDSAC_1513"/>
<evidence type="ECO:0000256" key="3">
    <source>
        <dbReference type="ARBA" id="ARBA00022695"/>
    </source>
</evidence>
<evidence type="ECO:0000256" key="6">
    <source>
        <dbReference type="ARBA" id="ARBA00022842"/>
    </source>
</evidence>
<dbReference type="GO" id="GO:0005524">
    <property type="term" value="F:ATP binding"/>
    <property type="evidence" value="ECO:0007669"/>
    <property type="project" value="UniProtKB-KW"/>
</dbReference>
<dbReference type="AlphaFoldDB" id="A0A2R4W2G6"/>
<keyword evidence="2 9" id="KW-0808">Transferase</keyword>
<dbReference type="Proteomes" id="UP000244792">
    <property type="component" value="Chromosome"/>
</dbReference>
<dbReference type="OrthoDB" id="9806661at2"/>